<organism evidence="3 4">
    <name type="scientific">Cohnella fermenti</name>
    <dbReference type="NCBI Taxonomy" id="2565925"/>
    <lineage>
        <taxon>Bacteria</taxon>
        <taxon>Bacillati</taxon>
        <taxon>Bacillota</taxon>
        <taxon>Bacilli</taxon>
        <taxon>Bacillales</taxon>
        <taxon>Paenibacillaceae</taxon>
        <taxon>Cohnella</taxon>
    </lineage>
</organism>
<name>A0A4S4BM35_9BACL</name>
<protein>
    <submittedName>
        <fullName evidence="3">Copper amine oxidase</fullName>
    </submittedName>
</protein>
<proteinExistence type="predicted"/>
<dbReference type="SUPFAM" id="SSF55383">
    <property type="entry name" value="Copper amine oxidase, domain N"/>
    <property type="match status" value="1"/>
</dbReference>
<gene>
    <name evidence="3" type="ORF">E6C55_23515</name>
</gene>
<dbReference type="InterPro" id="IPR036514">
    <property type="entry name" value="SGNH_hydro_sf"/>
</dbReference>
<accession>A0A4S4BM35</accession>
<dbReference type="OrthoDB" id="2987164at2"/>
<dbReference type="InterPro" id="IPR001087">
    <property type="entry name" value="GDSL"/>
</dbReference>
<evidence type="ECO:0000256" key="1">
    <source>
        <dbReference type="SAM" id="SignalP"/>
    </source>
</evidence>
<dbReference type="AlphaFoldDB" id="A0A4S4BM35"/>
<dbReference type="GO" id="GO:0016788">
    <property type="term" value="F:hydrolase activity, acting on ester bonds"/>
    <property type="evidence" value="ECO:0007669"/>
    <property type="project" value="InterPro"/>
</dbReference>
<dbReference type="EMBL" id="SSOB01000036">
    <property type="protein sequence ID" value="THF74921.1"/>
    <property type="molecule type" value="Genomic_DNA"/>
</dbReference>
<dbReference type="Gene3D" id="3.30.457.10">
    <property type="entry name" value="Copper amine oxidase-like, N-terminal domain"/>
    <property type="match status" value="1"/>
</dbReference>
<keyword evidence="4" id="KW-1185">Reference proteome</keyword>
<comment type="caution">
    <text evidence="3">The sequence shown here is derived from an EMBL/GenBank/DDBJ whole genome shotgun (WGS) entry which is preliminary data.</text>
</comment>
<keyword evidence="1" id="KW-0732">Signal</keyword>
<evidence type="ECO:0000259" key="2">
    <source>
        <dbReference type="Pfam" id="PF07833"/>
    </source>
</evidence>
<sequence length="465" mass="49976">MNVRQRPNGGMYPLRMPTALSLAVIAGALAVIAGALAASPVSAGVPAPTAGTNSESVRLAAAQAATSVSDTYRLVVLGDSVSVGYEPNVTNWNDIYGYGDRLYEQALLHGRSEMSNYAIAGLTTEGLINLLQGAKDKKKLTISQIQDFSQYPDERVAQLASDVGSRTPELNESLKQADAVALTIGGNDFLDYVKNLLEEDPKDAIAQLDAEIDGLLNNYTIQAKQAVELLHELAPNAVIKLTDQYLPMPVQYDADLYADLIGVTDKLAGLLDQLEQGLDAQDVPLDIVHIRSLFAGKEMSLTHIYYDKDVHPNQTGYAAIARQFSDSLWHSYTSIPAADKTKNGTALAPAIYINGKSLSTPNQPMLKNSTTFLALRDVADATGALVQWDSKTQTATFTKGANKVVIAIGSKTMTVNGIQKELTTAAYLQKVGSEQKTYVPLAAIATGLQYQVVYRSKLNTAFINS</sequence>
<reference evidence="3 4" key="1">
    <citation type="submission" date="2019-04" db="EMBL/GenBank/DDBJ databases">
        <title>Cohnella sp. nov. isolated from preserved vegetables.</title>
        <authorList>
            <person name="Lin S.-Y."/>
            <person name="Hung M.-H."/>
            <person name="Young C.-C."/>
        </authorList>
    </citation>
    <scope>NUCLEOTIDE SEQUENCE [LARGE SCALE GENOMIC DNA]</scope>
    <source>
        <strain evidence="3 4">CC-MHH1044</strain>
    </source>
</reference>
<dbReference type="Gene3D" id="3.40.50.1110">
    <property type="entry name" value="SGNH hydrolase"/>
    <property type="match status" value="1"/>
</dbReference>
<evidence type="ECO:0000313" key="3">
    <source>
        <dbReference type="EMBL" id="THF74921.1"/>
    </source>
</evidence>
<feature type="chain" id="PRO_5020839417" evidence="1">
    <location>
        <begin position="38"/>
        <end position="465"/>
    </location>
</feature>
<dbReference type="Pfam" id="PF07833">
    <property type="entry name" value="Cu_amine_oxidN1"/>
    <property type="match status" value="1"/>
</dbReference>
<feature type="signal peptide" evidence="1">
    <location>
        <begin position="1"/>
        <end position="37"/>
    </location>
</feature>
<dbReference type="Pfam" id="PF00657">
    <property type="entry name" value="Lipase_GDSL"/>
    <property type="match status" value="1"/>
</dbReference>
<dbReference type="InterPro" id="IPR012854">
    <property type="entry name" value="Cu_amine_oxidase-like_N"/>
</dbReference>
<feature type="domain" description="Copper amine oxidase-like N-terminal" evidence="2">
    <location>
        <begin position="352"/>
        <end position="462"/>
    </location>
</feature>
<dbReference type="InterPro" id="IPR036582">
    <property type="entry name" value="Mao_N_sf"/>
</dbReference>
<evidence type="ECO:0000313" key="4">
    <source>
        <dbReference type="Proteomes" id="UP000310636"/>
    </source>
</evidence>
<dbReference type="Proteomes" id="UP000310636">
    <property type="component" value="Unassembled WGS sequence"/>
</dbReference>
<dbReference type="SUPFAM" id="SSF52266">
    <property type="entry name" value="SGNH hydrolase"/>
    <property type="match status" value="1"/>
</dbReference>